<name>A0A2L2XFS2_9FIRM</name>
<evidence type="ECO:0000313" key="2">
    <source>
        <dbReference type="Proteomes" id="UP000239549"/>
    </source>
</evidence>
<gene>
    <name evidence="1" type="ORF">DCCM_0907</name>
</gene>
<evidence type="ECO:0000313" key="1">
    <source>
        <dbReference type="EMBL" id="GBF32711.1"/>
    </source>
</evidence>
<dbReference type="EMBL" id="BFAV01000045">
    <property type="protein sequence ID" value="GBF32711.1"/>
    <property type="molecule type" value="Genomic_DNA"/>
</dbReference>
<reference evidence="2" key="1">
    <citation type="submission" date="2018-02" db="EMBL/GenBank/DDBJ databases">
        <title>Genome sequence of Desulfocucumis palustris strain NAW-5.</title>
        <authorList>
            <person name="Watanabe M."/>
            <person name="Kojima H."/>
            <person name="Fukui M."/>
        </authorList>
    </citation>
    <scope>NUCLEOTIDE SEQUENCE [LARGE SCALE GENOMIC DNA]</scope>
    <source>
        <strain evidence="2">NAW-5</strain>
    </source>
</reference>
<accession>A0A2L2XFS2</accession>
<dbReference type="Proteomes" id="UP000239549">
    <property type="component" value="Unassembled WGS sequence"/>
</dbReference>
<sequence>MEGSKIFKTTAKLIDKRPGLTPGCIFIARVPNEHLPE</sequence>
<dbReference type="AlphaFoldDB" id="A0A2L2XFS2"/>
<protein>
    <submittedName>
        <fullName evidence="1">Uncharacterized protein</fullName>
    </submittedName>
</protein>
<proteinExistence type="predicted"/>
<organism evidence="1 2">
    <name type="scientific">Desulfocucumis palustris</name>
    <dbReference type="NCBI Taxonomy" id="1898651"/>
    <lineage>
        <taxon>Bacteria</taxon>
        <taxon>Bacillati</taxon>
        <taxon>Bacillota</taxon>
        <taxon>Clostridia</taxon>
        <taxon>Eubacteriales</taxon>
        <taxon>Desulfocucumaceae</taxon>
        <taxon>Desulfocucumis</taxon>
    </lineage>
</organism>
<keyword evidence="2" id="KW-1185">Reference proteome</keyword>
<comment type="caution">
    <text evidence="1">The sequence shown here is derived from an EMBL/GenBank/DDBJ whole genome shotgun (WGS) entry which is preliminary data.</text>
</comment>